<keyword evidence="2 9" id="KW-0812">Transmembrane</keyword>
<dbReference type="SUPFAM" id="SSF58104">
    <property type="entry name" value="Methyl-accepting chemotaxis protein (MCP) signaling domain"/>
    <property type="match status" value="1"/>
</dbReference>
<evidence type="ECO:0000256" key="3">
    <source>
        <dbReference type="ARBA" id="ARBA00022989"/>
    </source>
</evidence>
<dbReference type="InterPro" id="IPR004089">
    <property type="entry name" value="MCPsignal_dom"/>
</dbReference>
<evidence type="ECO:0000313" key="13">
    <source>
        <dbReference type="Proteomes" id="UP000198672"/>
    </source>
</evidence>
<evidence type="ECO:0000256" key="9">
    <source>
        <dbReference type="SAM" id="Phobius"/>
    </source>
</evidence>
<feature type="domain" description="Methyl-accepting transducer" evidence="10">
    <location>
        <begin position="266"/>
        <end position="502"/>
    </location>
</feature>
<evidence type="ECO:0000256" key="8">
    <source>
        <dbReference type="SAM" id="MobiDB-lite"/>
    </source>
</evidence>
<feature type="transmembrane region" description="Helical" evidence="9">
    <location>
        <begin position="182"/>
        <end position="204"/>
    </location>
</feature>
<feature type="region of interest" description="Disordered" evidence="8">
    <location>
        <begin position="304"/>
        <end position="327"/>
    </location>
</feature>
<keyword evidence="13" id="KW-1185">Reference proteome</keyword>
<evidence type="ECO:0000256" key="5">
    <source>
        <dbReference type="ARBA" id="ARBA00023224"/>
    </source>
</evidence>
<dbReference type="GO" id="GO:0016020">
    <property type="term" value="C:membrane"/>
    <property type="evidence" value="ECO:0007669"/>
    <property type="project" value="UniProtKB-SubCell"/>
</dbReference>
<dbReference type="Gene3D" id="3.30.450.290">
    <property type="match status" value="1"/>
</dbReference>
<keyword evidence="5 7" id="KW-0807">Transducer</keyword>
<dbReference type="CDD" id="cd06225">
    <property type="entry name" value="HAMP"/>
    <property type="match status" value="1"/>
</dbReference>
<dbReference type="EMBL" id="FNOW01000011">
    <property type="protein sequence ID" value="SDX73213.1"/>
    <property type="molecule type" value="Genomic_DNA"/>
</dbReference>
<dbReference type="CDD" id="cd11386">
    <property type="entry name" value="MCP_signal"/>
    <property type="match status" value="1"/>
</dbReference>
<dbReference type="Pfam" id="PF00015">
    <property type="entry name" value="MCPsignal"/>
    <property type="match status" value="1"/>
</dbReference>
<organism evidence="12 13">
    <name type="scientific">Allochromatium warmingii</name>
    <name type="common">Chromatium warmingii</name>
    <dbReference type="NCBI Taxonomy" id="61595"/>
    <lineage>
        <taxon>Bacteria</taxon>
        <taxon>Pseudomonadati</taxon>
        <taxon>Pseudomonadota</taxon>
        <taxon>Gammaproteobacteria</taxon>
        <taxon>Chromatiales</taxon>
        <taxon>Chromatiaceae</taxon>
        <taxon>Allochromatium</taxon>
    </lineage>
</organism>
<evidence type="ECO:0000256" key="4">
    <source>
        <dbReference type="ARBA" id="ARBA00023136"/>
    </source>
</evidence>
<comment type="subcellular location">
    <subcellularLocation>
        <location evidence="1">Membrane</location>
        <topology evidence="1">Multi-pass membrane protein</topology>
    </subcellularLocation>
</comment>
<dbReference type="RefSeq" id="WP_091332814.1">
    <property type="nucleotide sequence ID" value="NZ_FNOW01000011.1"/>
</dbReference>
<dbReference type="STRING" id="61595.SAMN05421644_11133"/>
<dbReference type="PROSITE" id="PS50885">
    <property type="entry name" value="HAMP"/>
    <property type="match status" value="1"/>
</dbReference>
<dbReference type="PANTHER" id="PTHR32089:SF119">
    <property type="entry name" value="METHYL-ACCEPTING CHEMOTAXIS PROTEIN CTPL"/>
    <property type="match status" value="1"/>
</dbReference>
<dbReference type="SMART" id="SM00283">
    <property type="entry name" value="MA"/>
    <property type="match status" value="1"/>
</dbReference>
<dbReference type="PROSITE" id="PS50111">
    <property type="entry name" value="CHEMOTAXIS_TRANSDUC_2"/>
    <property type="match status" value="1"/>
</dbReference>
<dbReference type="Pfam" id="PF00672">
    <property type="entry name" value="HAMP"/>
    <property type="match status" value="2"/>
</dbReference>
<evidence type="ECO:0000256" key="1">
    <source>
        <dbReference type="ARBA" id="ARBA00004141"/>
    </source>
</evidence>
<dbReference type="GO" id="GO:0007165">
    <property type="term" value="P:signal transduction"/>
    <property type="evidence" value="ECO:0007669"/>
    <property type="project" value="UniProtKB-KW"/>
</dbReference>
<sequence length="538" mass="58467">MRRINDLPIWARLVGAMWLILLPAWSGLILWAGHEQRQTAIDQAADFTSTLHEMTLAGLTTMMITGTINQRAAFLDQIVELKNVDDLRVLRGENVIKQFGPGTGTEQPRDEIERRVLATGEPYQELSEDGQTLRAVTAAFARENYLGKNCTSCHALAPRDGVLGAVSMKINLEEVNRSVDIFAIKIFSLAAILSLPVLLFLYFFSKVFVTRPLKQMTLGLNGIAKGDGDLNRRLPIHGQDEIGQASLAFNAMMDNFRDLIARILQSTAQLAQSAHNLANATEQTNLGIAQQRHEVDQLASAMNEMSATAQEVARSAQHGADTTGQAQEAASAGKAVVYGTMTRIEQLAQEIQKASEVVRDLGQDSQEIGKILDVIRGVAEQTNLLALNAAIEAARAGEAGRGFAVVADEVRSLANRTQTSTQEIQAMIERLQQASRRAVSVMEDSRKHADDSRTRALDAEQSLDAITTAVTTLTDVNTMVASAAEEQSAVAEEMNRNVTRISDAAEGNAQIALQTTEASEQLARLAAELQDLVGHFKV</sequence>
<name>A0A1H3E3A9_ALLWA</name>
<evidence type="ECO:0000259" key="10">
    <source>
        <dbReference type="PROSITE" id="PS50111"/>
    </source>
</evidence>
<gene>
    <name evidence="12" type="ORF">SAMN05421644_11133</name>
</gene>
<dbReference type="Proteomes" id="UP000198672">
    <property type="component" value="Unassembled WGS sequence"/>
</dbReference>
<dbReference type="AlphaFoldDB" id="A0A1H3E3A9"/>
<reference evidence="13" key="1">
    <citation type="submission" date="2016-10" db="EMBL/GenBank/DDBJ databases">
        <authorList>
            <person name="Varghese N."/>
            <person name="Submissions S."/>
        </authorList>
    </citation>
    <scope>NUCLEOTIDE SEQUENCE [LARGE SCALE GENOMIC DNA]</scope>
    <source>
        <strain evidence="13">DSM 173</strain>
    </source>
</reference>
<evidence type="ECO:0000256" key="2">
    <source>
        <dbReference type="ARBA" id="ARBA00022692"/>
    </source>
</evidence>
<dbReference type="GO" id="GO:0006935">
    <property type="term" value="P:chemotaxis"/>
    <property type="evidence" value="ECO:0007669"/>
    <property type="project" value="UniProtKB-ARBA"/>
</dbReference>
<keyword evidence="3 9" id="KW-1133">Transmembrane helix</keyword>
<evidence type="ECO:0000256" key="6">
    <source>
        <dbReference type="ARBA" id="ARBA00029447"/>
    </source>
</evidence>
<evidence type="ECO:0000313" key="12">
    <source>
        <dbReference type="EMBL" id="SDX73213.1"/>
    </source>
</evidence>
<accession>A0A1H3E3A9</accession>
<evidence type="ECO:0000259" key="11">
    <source>
        <dbReference type="PROSITE" id="PS50885"/>
    </source>
</evidence>
<dbReference type="OrthoDB" id="9781845at2"/>
<keyword evidence="4 9" id="KW-0472">Membrane</keyword>
<comment type="similarity">
    <text evidence="6">Belongs to the methyl-accepting chemotaxis (MCP) protein family.</text>
</comment>
<evidence type="ECO:0000256" key="7">
    <source>
        <dbReference type="PROSITE-ProRule" id="PRU00284"/>
    </source>
</evidence>
<dbReference type="Gene3D" id="1.10.287.950">
    <property type="entry name" value="Methyl-accepting chemotaxis protein"/>
    <property type="match status" value="1"/>
</dbReference>
<dbReference type="InterPro" id="IPR003660">
    <property type="entry name" value="HAMP_dom"/>
</dbReference>
<dbReference type="SMART" id="SM00304">
    <property type="entry name" value="HAMP"/>
    <property type="match status" value="2"/>
</dbReference>
<dbReference type="PANTHER" id="PTHR32089">
    <property type="entry name" value="METHYL-ACCEPTING CHEMOTAXIS PROTEIN MCPB"/>
    <property type="match status" value="1"/>
</dbReference>
<protein>
    <submittedName>
        <fullName evidence="12">Methyl-accepting chemotaxis protein</fullName>
    </submittedName>
</protein>
<dbReference type="FunFam" id="1.10.287.950:FF:000001">
    <property type="entry name" value="Methyl-accepting chemotaxis sensory transducer"/>
    <property type="match status" value="1"/>
</dbReference>
<feature type="domain" description="HAMP" evidence="11">
    <location>
        <begin position="207"/>
        <end position="261"/>
    </location>
</feature>
<feature type="transmembrane region" description="Helical" evidence="9">
    <location>
        <begin position="9"/>
        <end position="33"/>
    </location>
</feature>
<proteinExistence type="inferred from homology"/>